<evidence type="ECO:0000313" key="1">
    <source>
        <dbReference type="EMBL" id="KAG0251314.1"/>
    </source>
</evidence>
<accession>A0A9P6PSR1</accession>
<comment type="caution">
    <text evidence="1">The sequence shown here is derived from an EMBL/GenBank/DDBJ whole genome shotgun (WGS) entry which is preliminary data.</text>
</comment>
<keyword evidence="2" id="KW-1185">Reference proteome</keyword>
<protein>
    <submittedName>
        <fullName evidence="1">Uncharacterized protein</fullName>
    </submittedName>
</protein>
<dbReference type="InterPro" id="IPR011990">
    <property type="entry name" value="TPR-like_helical_dom_sf"/>
</dbReference>
<sequence>MTDDVDFPFTFGNVSDGEEEEGLFVDKVATKKRAALQAGTEAYQPQIEGDEWLLKCLKDPVEAMYQKNGANKRYEEAYEVARLYCQVVRENGSTTTQTATHDRSFKVTDCRDLQEMMARAALKLGRAEDAAQIVDSMTSPDAGFVFLKATVYKAARRYNEAVKCLVDFQQTRSSNYAIWRQMAECLYPYHDPSTISSSTSTPWFVNTASPTSSLALISISRSRFLMEAASWPTTGFGHARYIRELKHIKEMQEHIEQYALKIEPRLKDTDKVAYDRMVEAPIEAWQALGSCEEQESLVGNLDRSVIDYICETWVQTLKGDGSGAISEYLEEADATVKAVRDM</sequence>
<name>A0A9P6PSR1_9FUNG</name>
<reference evidence="1" key="1">
    <citation type="journal article" date="2020" name="Fungal Divers.">
        <title>Resolving the Mortierellaceae phylogeny through synthesis of multi-gene phylogenetics and phylogenomics.</title>
        <authorList>
            <person name="Vandepol N."/>
            <person name="Liber J."/>
            <person name="Desiro A."/>
            <person name="Na H."/>
            <person name="Kennedy M."/>
            <person name="Barry K."/>
            <person name="Grigoriev I.V."/>
            <person name="Miller A.N."/>
            <person name="O'Donnell K."/>
            <person name="Stajich J.E."/>
            <person name="Bonito G."/>
        </authorList>
    </citation>
    <scope>NUCLEOTIDE SEQUENCE</scope>
    <source>
        <strain evidence="1">BC1065</strain>
    </source>
</reference>
<evidence type="ECO:0000313" key="2">
    <source>
        <dbReference type="Proteomes" id="UP000807716"/>
    </source>
</evidence>
<organism evidence="1 2">
    <name type="scientific">Actinomortierella ambigua</name>
    <dbReference type="NCBI Taxonomy" id="1343610"/>
    <lineage>
        <taxon>Eukaryota</taxon>
        <taxon>Fungi</taxon>
        <taxon>Fungi incertae sedis</taxon>
        <taxon>Mucoromycota</taxon>
        <taxon>Mortierellomycotina</taxon>
        <taxon>Mortierellomycetes</taxon>
        <taxon>Mortierellales</taxon>
        <taxon>Mortierellaceae</taxon>
        <taxon>Actinomortierella</taxon>
    </lineage>
</organism>
<dbReference type="OrthoDB" id="2124108at2759"/>
<dbReference type="AlphaFoldDB" id="A0A9P6PSR1"/>
<dbReference type="SUPFAM" id="SSF48452">
    <property type="entry name" value="TPR-like"/>
    <property type="match status" value="1"/>
</dbReference>
<gene>
    <name evidence="1" type="ORF">DFQ27_008843</name>
</gene>
<proteinExistence type="predicted"/>
<dbReference type="Proteomes" id="UP000807716">
    <property type="component" value="Unassembled WGS sequence"/>
</dbReference>
<dbReference type="EMBL" id="JAAAJB010000766">
    <property type="protein sequence ID" value="KAG0251314.1"/>
    <property type="molecule type" value="Genomic_DNA"/>
</dbReference>